<dbReference type="SUPFAM" id="SSF56645">
    <property type="entry name" value="Acyl-CoA dehydrogenase NM domain-like"/>
    <property type="match status" value="1"/>
</dbReference>
<dbReference type="EMBL" id="DSQF01000022">
    <property type="protein sequence ID" value="HGZ43899.1"/>
    <property type="molecule type" value="Genomic_DNA"/>
</dbReference>
<evidence type="ECO:0000256" key="4">
    <source>
        <dbReference type="ARBA" id="ARBA00022827"/>
    </source>
</evidence>
<feature type="domain" description="Acyl-CoA dehydrogenase/oxidase C-terminal" evidence="7">
    <location>
        <begin position="230"/>
        <end position="378"/>
    </location>
</feature>
<evidence type="ECO:0000256" key="2">
    <source>
        <dbReference type="ARBA" id="ARBA00009347"/>
    </source>
</evidence>
<dbReference type="Pfam" id="PF02770">
    <property type="entry name" value="Acyl-CoA_dh_M"/>
    <property type="match status" value="1"/>
</dbReference>
<dbReference type="InterPro" id="IPR009075">
    <property type="entry name" value="AcylCo_DH/oxidase_C"/>
</dbReference>
<dbReference type="GO" id="GO:0050660">
    <property type="term" value="F:flavin adenine dinucleotide binding"/>
    <property type="evidence" value="ECO:0007669"/>
    <property type="project" value="InterPro"/>
</dbReference>
<dbReference type="Pfam" id="PF00441">
    <property type="entry name" value="Acyl-CoA_dh_1"/>
    <property type="match status" value="1"/>
</dbReference>
<feature type="domain" description="Acyl-CoA dehydrogenase/oxidase N-terminal" evidence="9">
    <location>
        <begin position="7"/>
        <end position="118"/>
    </location>
</feature>
<dbReference type="InterPro" id="IPR037069">
    <property type="entry name" value="AcylCoA_DH/ox_N_sf"/>
</dbReference>
<keyword evidence="3 6" id="KW-0285">Flavoprotein</keyword>
<dbReference type="PROSITE" id="PS00073">
    <property type="entry name" value="ACYL_COA_DH_2"/>
    <property type="match status" value="1"/>
</dbReference>
<evidence type="ECO:0000259" key="8">
    <source>
        <dbReference type="Pfam" id="PF02770"/>
    </source>
</evidence>
<dbReference type="FunFam" id="2.40.110.10:FF:000009">
    <property type="entry name" value="Acyl-CoA dehydrogenase"/>
    <property type="match status" value="1"/>
</dbReference>
<dbReference type="InterPro" id="IPR009100">
    <property type="entry name" value="AcylCoA_DH/oxidase_NM_dom_sf"/>
</dbReference>
<dbReference type="FunFam" id="1.10.540.10:FF:000002">
    <property type="entry name" value="Acyl-CoA dehydrogenase FadE19"/>
    <property type="match status" value="1"/>
</dbReference>
<dbReference type="PROSITE" id="PS00072">
    <property type="entry name" value="ACYL_COA_DH_1"/>
    <property type="match status" value="1"/>
</dbReference>
<gene>
    <name evidence="10" type="ORF">ENR23_10850</name>
</gene>
<reference evidence="10" key="1">
    <citation type="journal article" date="2020" name="mSystems">
        <title>Genome- and Community-Level Interaction Insights into Carbon Utilization and Element Cycling Functions of Hydrothermarchaeota in Hydrothermal Sediment.</title>
        <authorList>
            <person name="Zhou Z."/>
            <person name="Liu Y."/>
            <person name="Xu W."/>
            <person name="Pan J."/>
            <person name="Luo Z.H."/>
            <person name="Li M."/>
        </authorList>
    </citation>
    <scope>NUCLEOTIDE SEQUENCE [LARGE SCALE GENOMIC DNA]</scope>
    <source>
        <strain evidence="10">SpSt-381</strain>
    </source>
</reference>
<dbReference type="PANTHER" id="PTHR43884">
    <property type="entry name" value="ACYL-COA DEHYDROGENASE"/>
    <property type="match status" value="1"/>
</dbReference>
<name>A0A832I333_UNCEI</name>
<dbReference type="Pfam" id="PF02771">
    <property type="entry name" value="Acyl-CoA_dh_N"/>
    <property type="match status" value="1"/>
</dbReference>
<dbReference type="GO" id="GO:0003995">
    <property type="term" value="F:acyl-CoA dehydrogenase activity"/>
    <property type="evidence" value="ECO:0007669"/>
    <property type="project" value="InterPro"/>
</dbReference>
<dbReference type="InterPro" id="IPR006089">
    <property type="entry name" value="Acyl-CoA_DH_CS"/>
</dbReference>
<dbReference type="Gene3D" id="1.10.540.10">
    <property type="entry name" value="Acyl-CoA dehydrogenase/oxidase, N-terminal domain"/>
    <property type="match status" value="1"/>
</dbReference>
<evidence type="ECO:0000259" key="9">
    <source>
        <dbReference type="Pfam" id="PF02771"/>
    </source>
</evidence>
<dbReference type="CDD" id="cd01158">
    <property type="entry name" value="SCAD_SBCAD"/>
    <property type="match status" value="1"/>
</dbReference>
<comment type="caution">
    <text evidence="10">The sequence shown here is derived from an EMBL/GenBank/DDBJ whole genome shotgun (WGS) entry which is preliminary data.</text>
</comment>
<accession>A0A832I333</accession>
<sequence length="381" mass="41140">MDLFLKDEHFHVRETARRFADEVVAPRARDLDEREEFPHDIVKKMAELGFLGLPYPEEYGGAGLDTLAYAIAVEEIARACGSTAITLAAHVSLGCGPVAMIGTDEQKRRFLVPMAKGEALGAFGLTEPNAGSDAAGTQTRAEKVAGGWRVNGTKIYITNGSVASYITFTARTDASRGTRGISAFIIPTSTPGFSVGKHEKKMGLRGSDTVEVVFQDVFVPEDCLLGDPAGGFKAFMKTLTGGRISIGALALGLAQGAYEHAVRFSKQRHQFGQPIANFQAVQFMLSDMAMRIEAARALVYQAAMLKDAGRDYVKAASMAKLFASEVGNWVTDKAIQVHGGMGYCRDVPVERMHRDAKLMEIGEGTSEIQRLVIAREILKGA</sequence>
<dbReference type="InterPro" id="IPR046373">
    <property type="entry name" value="Acyl-CoA_Oxase/DH_mid-dom_sf"/>
</dbReference>
<comment type="similarity">
    <text evidence="2 6">Belongs to the acyl-CoA dehydrogenase family.</text>
</comment>
<dbReference type="PIRSF" id="PIRSF016578">
    <property type="entry name" value="HsaA"/>
    <property type="match status" value="1"/>
</dbReference>
<protein>
    <submittedName>
        <fullName evidence="10">Acyl-CoA dehydrogenase</fullName>
    </submittedName>
</protein>
<proteinExistence type="inferred from homology"/>
<dbReference type="InterPro" id="IPR036250">
    <property type="entry name" value="AcylCo_DH-like_C"/>
</dbReference>
<organism evidence="10">
    <name type="scientific">Eiseniibacteriota bacterium</name>
    <dbReference type="NCBI Taxonomy" id="2212470"/>
    <lineage>
        <taxon>Bacteria</taxon>
        <taxon>Candidatus Eiseniibacteriota</taxon>
    </lineage>
</organism>
<evidence type="ECO:0000256" key="6">
    <source>
        <dbReference type="RuleBase" id="RU362125"/>
    </source>
</evidence>
<dbReference type="InterPro" id="IPR006091">
    <property type="entry name" value="Acyl-CoA_Oxase/DH_mid-dom"/>
</dbReference>
<comment type="cofactor">
    <cofactor evidence="1 6">
        <name>FAD</name>
        <dbReference type="ChEBI" id="CHEBI:57692"/>
    </cofactor>
</comment>
<dbReference type="AlphaFoldDB" id="A0A832I333"/>
<dbReference type="Gene3D" id="1.20.140.10">
    <property type="entry name" value="Butyryl-CoA Dehydrogenase, subunit A, domain 3"/>
    <property type="match status" value="1"/>
</dbReference>
<keyword evidence="4 6" id="KW-0274">FAD</keyword>
<dbReference type="PANTHER" id="PTHR43884:SF12">
    <property type="entry name" value="ISOVALERYL-COA DEHYDROGENASE, MITOCHONDRIAL-RELATED"/>
    <property type="match status" value="1"/>
</dbReference>
<dbReference type="SUPFAM" id="SSF47203">
    <property type="entry name" value="Acyl-CoA dehydrogenase C-terminal domain-like"/>
    <property type="match status" value="1"/>
</dbReference>
<feature type="domain" description="Acyl-CoA oxidase/dehydrogenase middle" evidence="8">
    <location>
        <begin position="122"/>
        <end position="217"/>
    </location>
</feature>
<evidence type="ECO:0000256" key="3">
    <source>
        <dbReference type="ARBA" id="ARBA00022630"/>
    </source>
</evidence>
<dbReference type="InterPro" id="IPR013786">
    <property type="entry name" value="AcylCoA_DH/ox_N"/>
</dbReference>
<dbReference type="FunFam" id="1.20.140.10:FF:000004">
    <property type="entry name" value="Acyl-CoA dehydrogenase FadE25"/>
    <property type="match status" value="1"/>
</dbReference>
<evidence type="ECO:0000256" key="5">
    <source>
        <dbReference type="ARBA" id="ARBA00023002"/>
    </source>
</evidence>
<evidence type="ECO:0000313" key="10">
    <source>
        <dbReference type="EMBL" id="HGZ43899.1"/>
    </source>
</evidence>
<evidence type="ECO:0000256" key="1">
    <source>
        <dbReference type="ARBA" id="ARBA00001974"/>
    </source>
</evidence>
<keyword evidence="5 6" id="KW-0560">Oxidoreductase</keyword>
<evidence type="ECO:0000259" key="7">
    <source>
        <dbReference type="Pfam" id="PF00441"/>
    </source>
</evidence>
<dbReference type="Gene3D" id="2.40.110.10">
    <property type="entry name" value="Butyryl-CoA Dehydrogenase, subunit A, domain 2"/>
    <property type="match status" value="1"/>
</dbReference>